<dbReference type="InterPro" id="IPR011033">
    <property type="entry name" value="PRC_barrel-like_sf"/>
</dbReference>
<evidence type="ECO:0000313" key="2">
    <source>
        <dbReference type="EMBL" id="SDK12375.1"/>
    </source>
</evidence>
<dbReference type="STRING" id="386301.SAMN05216282_10318"/>
<accession>A0A1G8ZD89</accession>
<dbReference type="GO" id="GO:0019684">
    <property type="term" value="P:photosynthesis, light reaction"/>
    <property type="evidence" value="ECO:0007669"/>
    <property type="project" value="InterPro"/>
</dbReference>
<dbReference type="EMBL" id="FNFU01000003">
    <property type="protein sequence ID" value="SDK12375.1"/>
    <property type="molecule type" value="Genomic_DNA"/>
</dbReference>
<dbReference type="GO" id="GO:0030077">
    <property type="term" value="C:plasma membrane light-harvesting complex"/>
    <property type="evidence" value="ECO:0007669"/>
    <property type="project" value="InterPro"/>
</dbReference>
<feature type="region of interest" description="Disordered" evidence="1">
    <location>
        <begin position="112"/>
        <end position="168"/>
    </location>
</feature>
<protein>
    <recommendedName>
        <fullName evidence="4">PRC-barrel domain-containing protein</fullName>
    </recommendedName>
</protein>
<dbReference type="OrthoDB" id="3712018at2"/>
<reference evidence="2 3" key="1">
    <citation type="submission" date="2016-10" db="EMBL/GenBank/DDBJ databases">
        <authorList>
            <person name="de Groot N.N."/>
        </authorList>
    </citation>
    <scope>NUCLEOTIDE SEQUENCE [LARGE SCALE GENOMIC DNA]</scope>
    <source>
        <strain evidence="2 3">CGMCC 1.5382</strain>
    </source>
</reference>
<sequence>MKITAENISAIMGAHVLGPDGDKIGTVGQVFEDQISGRPSWVSVRTGLFGLFESFVPLDDADWDGADLHVPYDKALVKDAPQVDVDNDEPLSATEEQELYDHYQLAYAEPTETGMGASGTGTSGTGTSGTGTSGSGTTGPAADSARFRKHVPSDAQAGDEGAASKDAG</sequence>
<gene>
    <name evidence="2" type="ORF">SAMN05216282_10318</name>
</gene>
<evidence type="ECO:0008006" key="4">
    <source>
        <dbReference type="Google" id="ProtNLM"/>
    </source>
</evidence>
<dbReference type="SUPFAM" id="SSF50346">
    <property type="entry name" value="PRC-barrel domain"/>
    <property type="match status" value="1"/>
</dbReference>
<evidence type="ECO:0000313" key="3">
    <source>
        <dbReference type="Proteomes" id="UP000198701"/>
    </source>
</evidence>
<dbReference type="InterPro" id="IPR014747">
    <property type="entry name" value="Bac_photo_RC_H_C"/>
</dbReference>
<dbReference type="Proteomes" id="UP000198701">
    <property type="component" value="Unassembled WGS sequence"/>
</dbReference>
<feature type="compositionally biased region" description="Gly residues" evidence="1">
    <location>
        <begin position="116"/>
        <end position="137"/>
    </location>
</feature>
<organism evidence="2 3">
    <name type="scientific">Cryobacterium psychrotolerans</name>
    <dbReference type="NCBI Taxonomy" id="386301"/>
    <lineage>
        <taxon>Bacteria</taxon>
        <taxon>Bacillati</taxon>
        <taxon>Actinomycetota</taxon>
        <taxon>Actinomycetes</taxon>
        <taxon>Micrococcales</taxon>
        <taxon>Microbacteriaceae</taxon>
        <taxon>Cryobacterium</taxon>
    </lineage>
</organism>
<proteinExistence type="predicted"/>
<evidence type="ECO:0000256" key="1">
    <source>
        <dbReference type="SAM" id="MobiDB-lite"/>
    </source>
</evidence>
<dbReference type="Gene3D" id="3.90.50.10">
    <property type="entry name" value="Photosynthetic Reaction Center, subunit H, domain 2"/>
    <property type="match status" value="1"/>
</dbReference>
<dbReference type="AlphaFoldDB" id="A0A1G8ZD89"/>
<name>A0A1G8ZD89_9MICO</name>
<dbReference type="RefSeq" id="WP_092321766.1">
    <property type="nucleotide sequence ID" value="NZ_FNFU01000003.1"/>
</dbReference>
<keyword evidence="3" id="KW-1185">Reference proteome</keyword>